<dbReference type="InterPro" id="IPR013783">
    <property type="entry name" value="Ig-like_fold"/>
</dbReference>
<sequence>MDNWLNVSLFLACCCLQTLAETTEYPPVLEGSSITLKCSGNSSSKRSVYWKVARFSRPPSDVSICTFSAKTCQDNNTSKYQATVNATEREFFSSFLTIHNITSEDQNSVFECLIDNLPERIQTWNLSKVFYGPDDFSCTTVYAKISSEINITCSTSKVFPGLICEMGQLYNRNNITSVTPSTPVVYENFEKSERHISATCFAVIPIFESGIYQYYITGYAGVTTNDRYFQNKKFFKTNEVDVYPHVAIEHKTANRCAGSDTPELFWCTAMLMPSPVSFIWSVYNGSKPIEIQLLGKKSGNFHRSTFELQKPEWWGLITVTCMVNYTVNSQNRTLKQSISVKMLSIAWPYFTHNHNTITGRVESLNMNTGTSSFECRLKEDKSVHTRGSNDVSLNVTCYSKEEPHMMMMMSSINNGDSVTFTIDHNKTKPGFCQCFAYHKLDPGCYKSANITFLIPIEGASKGQEPGMTYLIYYIVAGTIGAILFIFTCGVCLFLKHKWHELYTYIYFSVSVRSERSLSERDYEPVRSPSSGFSFDRSEGTRECNGGLGYYNNSHGSFRGLFTAPMVHAGSKDTGLCKYNTGNSRLHVNPERDILQRKVPLLHLLEHKVGVAEETSVTARLLLNLPPICRPFQHTSSMTQCHLADYNNSHTSDEPSWFDHDHKTPPRPCMAYTRDSVWPINSLYESPRSSLHLNIPNDRYLQANTCTETSESEDSFYTTTVSPLAITDPETYFVPISNPSDNKRPQIVSQQSQLIKQQTQRPPTTTGLTVDSQSRRRPEYPTACTGPDFHAPGAVHLNDETASKLSPRGAWSIENSTLISEYINTSMACFKSESKVEPLSSIEDSPVDAEYINTSLICYRRKSKLEPSSTTDDSSLVFEYINTSSMSYNSESKLEPSSDVGSARCLSVVPSLLSHGTHTCEKIKQMKNIHAPLKSRSHSSLSNKHQTGNNRIRKNRNTKYNRPNGNKTCVYENIQTVVSECSRLESQSLDM</sequence>
<keyword evidence="2" id="KW-1133">Transmembrane helix</keyword>
<evidence type="ECO:0000313" key="5">
    <source>
        <dbReference type="EMBL" id="CAG5120907.1"/>
    </source>
</evidence>
<gene>
    <name evidence="5" type="ORF">CUNI_LOCUS6465</name>
</gene>
<protein>
    <recommendedName>
        <fullName evidence="4">Ig-like domain-containing protein</fullName>
    </recommendedName>
</protein>
<feature type="region of interest" description="Disordered" evidence="1">
    <location>
        <begin position="737"/>
        <end position="779"/>
    </location>
</feature>
<organism evidence="5 6">
    <name type="scientific">Candidula unifasciata</name>
    <dbReference type="NCBI Taxonomy" id="100452"/>
    <lineage>
        <taxon>Eukaryota</taxon>
        <taxon>Metazoa</taxon>
        <taxon>Spiralia</taxon>
        <taxon>Lophotrochozoa</taxon>
        <taxon>Mollusca</taxon>
        <taxon>Gastropoda</taxon>
        <taxon>Heterobranchia</taxon>
        <taxon>Euthyneura</taxon>
        <taxon>Panpulmonata</taxon>
        <taxon>Eupulmonata</taxon>
        <taxon>Stylommatophora</taxon>
        <taxon>Helicina</taxon>
        <taxon>Helicoidea</taxon>
        <taxon>Geomitridae</taxon>
        <taxon>Candidula</taxon>
    </lineage>
</organism>
<keyword evidence="3" id="KW-0732">Signal</keyword>
<dbReference type="Proteomes" id="UP000678393">
    <property type="component" value="Unassembled WGS sequence"/>
</dbReference>
<dbReference type="PROSITE" id="PS50835">
    <property type="entry name" value="IG_LIKE"/>
    <property type="match status" value="1"/>
</dbReference>
<evidence type="ECO:0000313" key="6">
    <source>
        <dbReference type="Proteomes" id="UP000678393"/>
    </source>
</evidence>
<evidence type="ECO:0000259" key="4">
    <source>
        <dbReference type="PROSITE" id="PS50835"/>
    </source>
</evidence>
<keyword evidence="6" id="KW-1185">Reference proteome</keyword>
<dbReference type="Gene3D" id="2.60.40.10">
    <property type="entry name" value="Immunoglobulins"/>
    <property type="match status" value="1"/>
</dbReference>
<feature type="transmembrane region" description="Helical" evidence="2">
    <location>
        <begin position="470"/>
        <end position="494"/>
    </location>
</feature>
<reference evidence="5" key="1">
    <citation type="submission" date="2021-04" db="EMBL/GenBank/DDBJ databases">
        <authorList>
            <consortium name="Molecular Ecology Group"/>
        </authorList>
    </citation>
    <scope>NUCLEOTIDE SEQUENCE</scope>
</reference>
<feature type="compositionally biased region" description="Low complexity" evidence="1">
    <location>
        <begin position="745"/>
        <end position="759"/>
    </location>
</feature>
<keyword evidence="2" id="KW-0472">Membrane</keyword>
<feature type="domain" description="Ig-like" evidence="4">
    <location>
        <begin position="17"/>
        <end position="127"/>
    </location>
</feature>
<evidence type="ECO:0000256" key="1">
    <source>
        <dbReference type="SAM" id="MobiDB-lite"/>
    </source>
</evidence>
<feature type="signal peptide" evidence="3">
    <location>
        <begin position="1"/>
        <end position="20"/>
    </location>
</feature>
<feature type="chain" id="PRO_5035872709" description="Ig-like domain-containing protein" evidence="3">
    <location>
        <begin position="21"/>
        <end position="990"/>
    </location>
</feature>
<name>A0A8S3YUS4_9EUPU</name>
<comment type="caution">
    <text evidence="5">The sequence shown here is derived from an EMBL/GenBank/DDBJ whole genome shotgun (WGS) entry which is preliminary data.</text>
</comment>
<dbReference type="InterPro" id="IPR007110">
    <property type="entry name" value="Ig-like_dom"/>
</dbReference>
<feature type="compositionally biased region" description="Polar residues" evidence="1">
    <location>
        <begin position="937"/>
        <end position="949"/>
    </location>
</feature>
<proteinExistence type="predicted"/>
<dbReference type="InterPro" id="IPR036179">
    <property type="entry name" value="Ig-like_dom_sf"/>
</dbReference>
<keyword evidence="2" id="KW-0812">Transmembrane</keyword>
<dbReference type="SUPFAM" id="SSF48726">
    <property type="entry name" value="Immunoglobulin"/>
    <property type="match status" value="1"/>
</dbReference>
<accession>A0A8S3YUS4</accession>
<evidence type="ECO:0000256" key="2">
    <source>
        <dbReference type="SAM" id="Phobius"/>
    </source>
</evidence>
<evidence type="ECO:0000256" key="3">
    <source>
        <dbReference type="SAM" id="SignalP"/>
    </source>
</evidence>
<dbReference type="AlphaFoldDB" id="A0A8S3YUS4"/>
<feature type="compositionally biased region" description="Polar residues" evidence="1">
    <location>
        <begin position="760"/>
        <end position="771"/>
    </location>
</feature>
<dbReference type="EMBL" id="CAJHNH020000990">
    <property type="protein sequence ID" value="CAG5120907.1"/>
    <property type="molecule type" value="Genomic_DNA"/>
</dbReference>
<feature type="region of interest" description="Disordered" evidence="1">
    <location>
        <begin position="932"/>
        <end position="965"/>
    </location>
</feature>